<evidence type="ECO:0000256" key="4">
    <source>
        <dbReference type="ARBA" id="ARBA00022833"/>
    </source>
</evidence>
<dbReference type="SMART" id="SM00829">
    <property type="entry name" value="PKS_ER"/>
    <property type="match status" value="1"/>
</dbReference>
<evidence type="ECO:0000313" key="8">
    <source>
        <dbReference type="EMBL" id="MDI3403407.1"/>
    </source>
</evidence>
<dbReference type="SUPFAM" id="SSF50129">
    <property type="entry name" value="GroES-like"/>
    <property type="match status" value="1"/>
</dbReference>
<evidence type="ECO:0000256" key="1">
    <source>
        <dbReference type="ARBA" id="ARBA00001947"/>
    </source>
</evidence>
<dbReference type="InterPro" id="IPR002328">
    <property type="entry name" value="ADH_Zn_CS"/>
</dbReference>
<dbReference type="InterPro" id="IPR013149">
    <property type="entry name" value="ADH-like_C"/>
</dbReference>
<keyword evidence="5" id="KW-0560">Oxidoreductase</keyword>
<gene>
    <name evidence="8" type="ORF">QIS96_06150</name>
</gene>
<dbReference type="Pfam" id="PF08240">
    <property type="entry name" value="ADH_N"/>
    <property type="match status" value="1"/>
</dbReference>
<keyword evidence="4 6" id="KW-0862">Zinc</keyword>
<dbReference type="InterPro" id="IPR011032">
    <property type="entry name" value="GroES-like_sf"/>
</dbReference>
<dbReference type="SUPFAM" id="SSF51735">
    <property type="entry name" value="NAD(P)-binding Rossmann-fold domains"/>
    <property type="match status" value="1"/>
</dbReference>
<evidence type="ECO:0000259" key="7">
    <source>
        <dbReference type="SMART" id="SM00829"/>
    </source>
</evidence>
<proteinExistence type="inferred from homology"/>
<comment type="cofactor">
    <cofactor evidence="1 6">
        <name>Zn(2+)</name>
        <dbReference type="ChEBI" id="CHEBI:29105"/>
    </cofactor>
</comment>
<feature type="domain" description="Enoyl reductase (ER)" evidence="7">
    <location>
        <begin position="7"/>
        <end position="338"/>
    </location>
</feature>
<sequence>MRAVVVHAAKDLRVEDVPDPECRPDQVIVAMEWGGICGSDTAYWKTGTSGTAVLKDPLILGHEVAGHIVEVGSRVSGVEVGQRVTVHPATLVGDHTMPEENAGRTNLWPEVRYFGSAAFQPHEPGGFSSLRAVRPEQLRPLPDRVSTKEGALAEPFGVAIHAVRRAGDVSGRTVLVNGCGPIGALAVAAAKAAGAGRVHAADPSANALQVARAMGADALISLAGGEPLPADVEVAIEASGAARALGGVISAVRRGGVLVQVGNLPAGEVAAELGNIVTREIDYRGSYRFVDEITDAITLMESGVDVSPLMTHRFALDDAQEAFAVAADRDSGSSKVMLRLA</sequence>
<evidence type="ECO:0000256" key="2">
    <source>
        <dbReference type="ARBA" id="ARBA00008072"/>
    </source>
</evidence>
<dbReference type="Pfam" id="PF00107">
    <property type="entry name" value="ADH_zinc_N"/>
    <property type="match status" value="1"/>
</dbReference>
<dbReference type="PANTHER" id="PTHR43161">
    <property type="entry name" value="SORBITOL DEHYDROGENASE"/>
    <property type="match status" value="1"/>
</dbReference>
<dbReference type="CDD" id="cd08232">
    <property type="entry name" value="idonate-5-DH"/>
    <property type="match status" value="1"/>
</dbReference>
<dbReference type="RefSeq" id="WP_282541347.1">
    <property type="nucleotide sequence ID" value="NZ_JASCIQ010000004.1"/>
</dbReference>
<name>A0ABT6S5P3_9ACTN</name>
<evidence type="ECO:0000256" key="5">
    <source>
        <dbReference type="ARBA" id="ARBA00023002"/>
    </source>
</evidence>
<keyword evidence="9" id="KW-1185">Reference proteome</keyword>
<dbReference type="InterPro" id="IPR020843">
    <property type="entry name" value="ER"/>
</dbReference>
<keyword evidence="3 6" id="KW-0479">Metal-binding</keyword>
<dbReference type="InterPro" id="IPR036291">
    <property type="entry name" value="NAD(P)-bd_dom_sf"/>
</dbReference>
<accession>A0ABT6S5P3</accession>
<evidence type="ECO:0000256" key="6">
    <source>
        <dbReference type="RuleBase" id="RU361277"/>
    </source>
</evidence>
<dbReference type="Gene3D" id="3.40.50.720">
    <property type="entry name" value="NAD(P)-binding Rossmann-like Domain"/>
    <property type="match status" value="1"/>
</dbReference>
<protein>
    <submittedName>
        <fullName evidence="8">L-idonate 5-dehydrogenase</fullName>
    </submittedName>
</protein>
<comment type="similarity">
    <text evidence="2 6">Belongs to the zinc-containing alcohol dehydrogenase family.</text>
</comment>
<dbReference type="PROSITE" id="PS00059">
    <property type="entry name" value="ADH_ZINC"/>
    <property type="match status" value="1"/>
</dbReference>
<dbReference type="InterPro" id="IPR013154">
    <property type="entry name" value="ADH-like_N"/>
</dbReference>
<dbReference type="PANTHER" id="PTHR43161:SF9">
    <property type="entry name" value="SORBITOL DEHYDROGENASE"/>
    <property type="match status" value="1"/>
</dbReference>
<dbReference type="Gene3D" id="3.90.180.10">
    <property type="entry name" value="Medium-chain alcohol dehydrogenases, catalytic domain"/>
    <property type="match status" value="1"/>
</dbReference>
<evidence type="ECO:0000313" key="9">
    <source>
        <dbReference type="Proteomes" id="UP001223978"/>
    </source>
</evidence>
<dbReference type="Proteomes" id="UP001223978">
    <property type="component" value="Unassembled WGS sequence"/>
</dbReference>
<dbReference type="EMBL" id="JASCIQ010000004">
    <property type="protein sequence ID" value="MDI3403407.1"/>
    <property type="molecule type" value="Genomic_DNA"/>
</dbReference>
<comment type="caution">
    <text evidence="8">The sequence shown here is derived from an EMBL/GenBank/DDBJ whole genome shotgun (WGS) entry which is preliminary data.</text>
</comment>
<reference evidence="8 9" key="1">
    <citation type="submission" date="2023-05" db="EMBL/GenBank/DDBJ databases">
        <title>Draft genome sequence of Streptomyces sp. B-S-A6 isolated from a cave soil in Thailand.</title>
        <authorList>
            <person name="Chamroensaksri N."/>
            <person name="Muangham S."/>
        </authorList>
    </citation>
    <scope>NUCLEOTIDE SEQUENCE [LARGE SCALE GENOMIC DNA]</scope>
    <source>
        <strain evidence="8 9">B-S-A6</strain>
    </source>
</reference>
<organism evidence="8 9">
    <name type="scientific">Streptomyces cavernicola</name>
    <dbReference type="NCBI Taxonomy" id="3043613"/>
    <lineage>
        <taxon>Bacteria</taxon>
        <taxon>Bacillati</taxon>
        <taxon>Actinomycetota</taxon>
        <taxon>Actinomycetes</taxon>
        <taxon>Kitasatosporales</taxon>
        <taxon>Streptomycetaceae</taxon>
        <taxon>Streptomyces</taxon>
    </lineage>
</organism>
<evidence type="ECO:0000256" key="3">
    <source>
        <dbReference type="ARBA" id="ARBA00022723"/>
    </source>
</evidence>